<feature type="transmembrane region" description="Helical" evidence="1">
    <location>
        <begin position="90"/>
        <end position="107"/>
    </location>
</feature>
<feature type="transmembrane region" description="Helical" evidence="1">
    <location>
        <begin position="38"/>
        <end position="54"/>
    </location>
</feature>
<organism evidence="2 3">
    <name type="scientific">Intrasporangium chromatireducens Q5-1</name>
    <dbReference type="NCBI Taxonomy" id="584657"/>
    <lineage>
        <taxon>Bacteria</taxon>
        <taxon>Bacillati</taxon>
        <taxon>Actinomycetota</taxon>
        <taxon>Actinomycetes</taxon>
        <taxon>Micrococcales</taxon>
        <taxon>Intrasporangiaceae</taxon>
        <taxon>Intrasporangium</taxon>
    </lineage>
</organism>
<sequence>MKLKLRDLIATVLVAAIAVPYVGYLMRGEMPFVQDARGMAGIGLVLGAAAYLVLGAGERFDAAGKVELTIAVVSLALGVAALAFAEAAVAEVLLAVFMGSILVVWLTQMVDHAGFVHVGHGMGHA</sequence>
<dbReference type="Proteomes" id="UP000019494">
    <property type="component" value="Unassembled WGS sequence"/>
</dbReference>
<name>W9GCS1_9MICO</name>
<accession>W9GCS1</accession>
<feature type="transmembrane region" description="Helical" evidence="1">
    <location>
        <begin position="7"/>
        <end position="26"/>
    </location>
</feature>
<proteinExistence type="predicted"/>
<dbReference type="EMBL" id="AWQS01000409">
    <property type="protein sequence ID" value="EWT03885.1"/>
    <property type="molecule type" value="Genomic_DNA"/>
</dbReference>
<keyword evidence="3" id="KW-1185">Reference proteome</keyword>
<feature type="transmembrane region" description="Helical" evidence="1">
    <location>
        <begin position="66"/>
        <end position="84"/>
    </location>
</feature>
<evidence type="ECO:0000256" key="1">
    <source>
        <dbReference type="SAM" id="Phobius"/>
    </source>
</evidence>
<keyword evidence="1" id="KW-1133">Transmembrane helix</keyword>
<evidence type="ECO:0000313" key="3">
    <source>
        <dbReference type="Proteomes" id="UP000019494"/>
    </source>
</evidence>
<keyword evidence="1" id="KW-0472">Membrane</keyword>
<dbReference type="RefSeq" id="WP_034722382.1">
    <property type="nucleotide sequence ID" value="NZ_AWQS01000409.1"/>
</dbReference>
<reference evidence="3" key="1">
    <citation type="submission" date="2013-08" db="EMBL/GenBank/DDBJ databases">
        <title>Intrasporangium oryzae NRRL B-24470.</title>
        <authorList>
            <person name="Liu H."/>
            <person name="Wang G."/>
        </authorList>
    </citation>
    <scope>NUCLEOTIDE SEQUENCE [LARGE SCALE GENOMIC DNA]</scope>
    <source>
        <strain evidence="3">Q5-1</strain>
    </source>
</reference>
<comment type="caution">
    <text evidence="2">The sequence shown here is derived from an EMBL/GenBank/DDBJ whole genome shotgun (WGS) entry which is preliminary data.</text>
</comment>
<gene>
    <name evidence="2" type="ORF">N864_17305</name>
</gene>
<dbReference type="AlphaFoldDB" id="W9GCS1"/>
<protein>
    <submittedName>
        <fullName evidence="2">Uncharacterized protein</fullName>
    </submittedName>
</protein>
<keyword evidence="1" id="KW-0812">Transmembrane</keyword>
<evidence type="ECO:0000313" key="2">
    <source>
        <dbReference type="EMBL" id="EWT03885.1"/>
    </source>
</evidence>